<proteinExistence type="predicted"/>
<reference evidence="1 2" key="1">
    <citation type="submission" date="2018-04" db="EMBL/GenBank/DDBJ databases">
        <title>Complete genome sequence analysis of the novel Enterococcus faecalis phage vB_EfaS_AL3.</title>
        <authorList>
            <person name="Yuan Y."/>
        </authorList>
    </citation>
    <scope>NUCLEOTIDE SEQUENCE [LARGE SCALE GENOMIC DNA]</scope>
</reference>
<organism evidence="1 2">
    <name type="scientific">Enterococcus phage vB_EfaS_AL3</name>
    <dbReference type="NCBI Taxonomy" id="2175687"/>
    <lineage>
        <taxon>Viruses</taxon>
        <taxon>Duplodnaviria</taxon>
        <taxon>Heunggongvirae</taxon>
        <taxon>Uroviricota</taxon>
        <taxon>Caudoviricetes</taxon>
        <taxon>Efquatrovirus</taxon>
        <taxon>Efquatrovirus AL3</taxon>
    </lineage>
</organism>
<accession>A0A2S1PF86</accession>
<protein>
    <submittedName>
        <fullName evidence="1">Uncharacterized protein</fullName>
    </submittedName>
</protein>
<dbReference type="EMBL" id="MH203383">
    <property type="protein sequence ID" value="AWH15215.1"/>
    <property type="molecule type" value="Genomic_DNA"/>
</dbReference>
<name>A0A2S1PF86_9CAUD</name>
<gene>
    <name evidence="1" type="ORF">vBEfaSAL3_38</name>
</gene>
<keyword evidence="2" id="KW-1185">Reference proteome</keyword>
<evidence type="ECO:0000313" key="1">
    <source>
        <dbReference type="EMBL" id="AWH15215.1"/>
    </source>
</evidence>
<sequence>MNILEMFNKEFPNGWSVNVKHNQTGFGELYSTNYPYSVMTYKRNTGFTKFVNIEKPSEVFQYIAEVQTW</sequence>
<evidence type="ECO:0000313" key="2">
    <source>
        <dbReference type="Proteomes" id="UP000246444"/>
    </source>
</evidence>
<dbReference type="Proteomes" id="UP000246444">
    <property type="component" value="Segment"/>
</dbReference>